<dbReference type="InterPro" id="IPR025928">
    <property type="entry name" value="Flocculin_t3_rpt"/>
</dbReference>
<evidence type="ECO:0000313" key="3">
    <source>
        <dbReference type="EMBL" id="ODV93469.1"/>
    </source>
</evidence>
<dbReference type="Pfam" id="PF13928">
    <property type="entry name" value="Flocculin_t3"/>
    <property type="match status" value="1"/>
</dbReference>
<organism evidence="3 4">
    <name type="scientific">Pachysolen tannophilus NRRL Y-2460</name>
    <dbReference type="NCBI Taxonomy" id="669874"/>
    <lineage>
        <taxon>Eukaryota</taxon>
        <taxon>Fungi</taxon>
        <taxon>Dikarya</taxon>
        <taxon>Ascomycota</taxon>
        <taxon>Saccharomycotina</taxon>
        <taxon>Pichiomycetes</taxon>
        <taxon>Pachysolenaceae</taxon>
        <taxon>Pachysolen</taxon>
    </lineage>
</organism>
<evidence type="ECO:0000256" key="1">
    <source>
        <dbReference type="ARBA" id="ARBA00022729"/>
    </source>
</evidence>
<keyword evidence="1" id="KW-0732">Signal</keyword>
<protein>
    <submittedName>
        <fullName evidence="3">Uncharacterized protein</fullName>
    </submittedName>
</protein>
<keyword evidence="4" id="KW-1185">Reference proteome</keyword>
<feature type="non-terminal residue" evidence="3">
    <location>
        <position position="1"/>
    </location>
</feature>
<evidence type="ECO:0000313" key="4">
    <source>
        <dbReference type="Proteomes" id="UP000094236"/>
    </source>
</evidence>
<proteinExistence type="predicted"/>
<sequence>ASVSTNTVVEDMTTVLTITSCKDDKCSTTSSTALISMATVTSSGKVTSYTTYCPLTATSTLSTSLSASSQTIPQMTSQAGTLAMSTSST</sequence>
<dbReference type="Proteomes" id="UP000094236">
    <property type="component" value="Unassembled WGS sequence"/>
</dbReference>
<reference evidence="4" key="1">
    <citation type="submission" date="2016-05" db="EMBL/GenBank/DDBJ databases">
        <title>Comparative genomics of biotechnologically important yeasts.</title>
        <authorList>
            <consortium name="DOE Joint Genome Institute"/>
            <person name="Riley R."/>
            <person name="Haridas S."/>
            <person name="Wolfe K.H."/>
            <person name="Lopes M.R."/>
            <person name="Hittinger C.T."/>
            <person name="Goker M."/>
            <person name="Salamov A."/>
            <person name="Wisecaver J."/>
            <person name="Long T.M."/>
            <person name="Aerts A.L."/>
            <person name="Barry K."/>
            <person name="Choi C."/>
            <person name="Clum A."/>
            <person name="Coughlan A.Y."/>
            <person name="Deshpande S."/>
            <person name="Douglass A.P."/>
            <person name="Hanson S.J."/>
            <person name="Klenk H.-P."/>
            <person name="Labutti K."/>
            <person name="Lapidus A."/>
            <person name="Lindquist E."/>
            <person name="Lipzen A."/>
            <person name="Meier-Kolthoff J.P."/>
            <person name="Ohm R.A."/>
            <person name="Otillar R.P."/>
            <person name="Pangilinan J."/>
            <person name="Peng Y."/>
            <person name="Rokas A."/>
            <person name="Rosa C.A."/>
            <person name="Scheuner C."/>
            <person name="Sibirny A.A."/>
            <person name="Slot J.C."/>
            <person name="Stielow J.B."/>
            <person name="Sun H."/>
            <person name="Kurtzman C.P."/>
            <person name="Blackwell M."/>
            <person name="Grigoriev I.V."/>
            <person name="Jeffries T.W."/>
        </authorList>
    </citation>
    <scope>NUCLEOTIDE SEQUENCE [LARGE SCALE GENOMIC DNA]</scope>
    <source>
        <strain evidence="4">NRRL Y-2460</strain>
    </source>
</reference>
<feature type="non-terminal residue" evidence="3">
    <location>
        <position position="89"/>
    </location>
</feature>
<accession>A0A1E4TP23</accession>
<gene>
    <name evidence="3" type="ORF">PACTADRAFT_29883</name>
</gene>
<evidence type="ECO:0000256" key="2">
    <source>
        <dbReference type="ARBA" id="ARBA00023180"/>
    </source>
</evidence>
<dbReference type="AlphaFoldDB" id="A0A1E4TP23"/>
<dbReference type="STRING" id="669874.A0A1E4TP23"/>
<keyword evidence="2" id="KW-0325">Glycoprotein</keyword>
<name>A0A1E4TP23_PACTA</name>
<dbReference type="OrthoDB" id="3998251at2759"/>
<dbReference type="EMBL" id="KV454018">
    <property type="protein sequence ID" value="ODV93469.1"/>
    <property type="molecule type" value="Genomic_DNA"/>
</dbReference>